<proteinExistence type="predicted"/>
<evidence type="ECO:0000313" key="1">
    <source>
        <dbReference type="EMBL" id="SPC89300.1"/>
    </source>
</evidence>
<name>A0A2N9FQD3_FAGSY</name>
<dbReference type="AlphaFoldDB" id="A0A2N9FQD3"/>
<gene>
    <name evidence="1" type="ORF">FSB_LOCUS17182</name>
</gene>
<organism evidence="1">
    <name type="scientific">Fagus sylvatica</name>
    <name type="common">Beechnut</name>
    <dbReference type="NCBI Taxonomy" id="28930"/>
    <lineage>
        <taxon>Eukaryota</taxon>
        <taxon>Viridiplantae</taxon>
        <taxon>Streptophyta</taxon>
        <taxon>Embryophyta</taxon>
        <taxon>Tracheophyta</taxon>
        <taxon>Spermatophyta</taxon>
        <taxon>Magnoliopsida</taxon>
        <taxon>eudicotyledons</taxon>
        <taxon>Gunneridae</taxon>
        <taxon>Pentapetalae</taxon>
        <taxon>rosids</taxon>
        <taxon>fabids</taxon>
        <taxon>Fagales</taxon>
        <taxon>Fagaceae</taxon>
        <taxon>Fagus</taxon>
    </lineage>
</organism>
<dbReference type="EMBL" id="OIVN01001057">
    <property type="protein sequence ID" value="SPC89300.1"/>
    <property type="molecule type" value="Genomic_DNA"/>
</dbReference>
<accession>A0A2N9FQD3</accession>
<protein>
    <submittedName>
        <fullName evidence="1">Uncharacterized protein</fullName>
    </submittedName>
</protein>
<reference evidence="1" key="1">
    <citation type="submission" date="2018-02" db="EMBL/GenBank/DDBJ databases">
        <authorList>
            <person name="Cohen D.B."/>
            <person name="Kent A.D."/>
        </authorList>
    </citation>
    <scope>NUCLEOTIDE SEQUENCE</scope>
</reference>
<sequence>MGCWASSSTANEGVESACGVVADKMGCGGFGLPAWVWWLWVWVCRRGCGGYGWLPWLRRREWVLGGCRG</sequence>